<organism evidence="5 10">
    <name type="scientific">Lactobacillus helveticus</name>
    <name type="common">Lactobacillus suntoryeus</name>
    <dbReference type="NCBI Taxonomy" id="1587"/>
    <lineage>
        <taxon>Bacteria</taxon>
        <taxon>Bacillati</taxon>
        <taxon>Bacillota</taxon>
        <taxon>Bacilli</taxon>
        <taxon>Lactobacillales</taxon>
        <taxon>Lactobacillaceae</taxon>
        <taxon>Lactobacillus</taxon>
    </lineage>
</organism>
<dbReference type="EMBL" id="CP017982">
    <property type="protein sequence ID" value="AYE61771.1"/>
    <property type="molecule type" value="Genomic_DNA"/>
</dbReference>
<evidence type="ECO:0000259" key="1">
    <source>
        <dbReference type="Pfam" id="PF08861"/>
    </source>
</evidence>
<evidence type="ECO:0000313" key="3">
    <source>
        <dbReference type="EMBL" id="AUI74420.1"/>
    </source>
</evidence>
<dbReference type="AlphaFoldDB" id="A0A0D5MJ50"/>
<dbReference type="OrthoDB" id="2308164at2"/>
<gene>
    <name evidence="2" type="ORF">ALV80_06455</name>
    <name evidence="4" type="ORF">BC335_1329</name>
    <name evidence="6" type="ORF">IMAU30003_01704</name>
    <name evidence="5" type="ORF">IMAU50013_00772</name>
    <name evidence="3" type="ORF">Lh8105_06280</name>
</gene>
<evidence type="ECO:0000313" key="2">
    <source>
        <dbReference type="EMBL" id="ALI52728.1"/>
    </source>
</evidence>
<feature type="domain" description="DUF1828" evidence="1">
    <location>
        <begin position="35"/>
        <end position="122"/>
    </location>
</feature>
<dbReference type="Proteomes" id="UP000601587">
    <property type="component" value="Unassembled WGS sequence"/>
</dbReference>
<accession>A0A0D5MJ50</accession>
<proteinExistence type="predicted"/>
<evidence type="ECO:0000313" key="6">
    <source>
        <dbReference type="EMBL" id="NRO35454.1"/>
    </source>
</evidence>
<evidence type="ECO:0000313" key="9">
    <source>
        <dbReference type="Proteomes" id="UP000267794"/>
    </source>
</evidence>
<dbReference type="Pfam" id="PF08861">
    <property type="entry name" value="DUF1828"/>
    <property type="match status" value="1"/>
</dbReference>
<evidence type="ECO:0000313" key="5">
    <source>
        <dbReference type="EMBL" id="NRN91245.1"/>
    </source>
</evidence>
<reference evidence="2 7" key="1">
    <citation type="submission" date="2015-08" db="EMBL/GenBank/DDBJ databases">
        <title>Complete genome sequence of Lactobacillus helveticus CAUH18, a probiotic strain originated from koumiss.</title>
        <authorList>
            <person name="Yang Y."/>
            <person name="Hao Y."/>
        </authorList>
    </citation>
    <scope>NUCLEOTIDE SEQUENCE [LARGE SCALE GENOMIC DNA]</scope>
    <source>
        <strain evidence="2 7">CAUH18</strain>
    </source>
</reference>
<reference evidence="8" key="2">
    <citation type="submission" date="2016-05" db="EMBL/GenBank/DDBJ databases">
        <title>Genome sequence of Lactobacillus helveticus FAM8105.</title>
        <authorList>
            <person name="Ahrens C."/>
            <person name="Schmid M."/>
        </authorList>
    </citation>
    <scope>NUCLEOTIDE SEQUENCE [LARGE SCALE GENOMIC DNA]</scope>
    <source>
        <strain evidence="8">FAM8105</strain>
    </source>
</reference>
<dbReference type="EMBL" id="WCGB01000010">
    <property type="protein sequence ID" value="NRN91245.1"/>
    <property type="molecule type" value="Genomic_DNA"/>
</dbReference>
<reference evidence="4 9" key="3">
    <citation type="submission" date="2016-10" db="EMBL/GenBank/DDBJ databases">
        <title>Complete genomic sequencing of Lactobacillus helveticus LH99 and comparative genome analysis.</title>
        <authorList>
            <person name="Li N."/>
            <person name="You C."/>
            <person name="Liu Z."/>
        </authorList>
    </citation>
    <scope>NUCLEOTIDE SEQUENCE [LARGE SCALE GENOMIC DNA]</scope>
    <source>
        <strain evidence="4 9">LH99</strain>
    </source>
</reference>
<sequence>MKQDELKKLDNEIGQYAADQTKIIWVDDQTMQIATMMIDSYGDTVYVWVKEDEDHCRVSDGGRILFKLDPNQEDMELYETAADIALGSGYQFDEEHCEIYVDVDRKNVAQAAMKLAQLQVAISYLG</sequence>
<protein>
    <recommendedName>
        <fullName evidence="1">DUF1828 domain-containing protein</fullName>
    </recommendedName>
</protein>
<reference evidence="3" key="4">
    <citation type="journal article" date="2018" name="Front. Microbiol.">
        <title>Comparative Genomics of Completely Sequenced Lactobacillus helveticus Genomes Provides Insights into Strain-Specific Genes and Resolves Metagenomics Data Down to the Strain Level.</title>
        <authorList>
            <person name="Schmid M."/>
            <person name="Muri J."/>
            <person name="Melidis D."/>
            <person name="Varadarajan A.R."/>
            <person name="Somerville V."/>
            <person name="Wicki A."/>
            <person name="Moser A."/>
            <person name="Bourqui M."/>
            <person name="Wenzel C."/>
            <person name="Eugster-Meier E."/>
            <person name="Frey J.E."/>
            <person name="Irmler S."/>
            <person name="Ahrens C.H."/>
        </authorList>
    </citation>
    <scope>NUCLEOTIDE SEQUENCE</scope>
    <source>
        <strain evidence="3">FAM8105</strain>
    </source>
</reference>
<dbReference type="Proteomes" id="UP000063930">
    <property type="component" value="Chromosome"/>
</dbReference>
<evidence type="ECO:0000313" key="10">
    <source>
        <dbReference type="Proteomes" id="UP000601587"/>
    </source>
</evidence>
<dbReference type="Proteomes" id="UP000651333">
    <property type="component" value="Unassembled WGS sequence"/>
</dbReference>
<dbReference type="RefSeq" id="WP_012211781.1">
    <property type="nucleotide sequence ID" value="NZ_CP009907.1"/>
</dbReference>
<dbReference type="Proteomes" id="UP000267794">
    <property type="component" value="Chromosome"/>
</dbReference>
<dbReference type="InterPro" id="IPR014960">
    <property type="entry name" value="DUF1828"/>
</dbReference>
<dbReference type="EMBL" id="CP012381">
    <property type="protein sequence ID" value="ALI52728.1"/>
    <property type="molecule type" value="Genomic_DNA"/>
</dbReference>
<dbReference type="EMBL" id="CP015496">
    <property type="protein sequence ID" value="AUI74420.1"/>
    <property type="molecule type" value="Genomic_DNA"/>
</dbReference>
<dbReference type="Proteomes" id="UP000234562">
    <property type="component" value="Chromosome"/>
</dbReference>
<reference evidence="5" key="5">
    <citation type="submission" date="2019-09" db="EMBL/GenBank/DDBJ databases">
        <title>Comparative genomic analysis of Lactobacillus helveticus.</title>
        <authorList>
            <person name="Zhang H."/>
            <person name="Chen Y."/>
            <person name="Zhong Z."/>
        </authorList>
    </citation>
    <scope>NUCLEOTIDE SEQUENCE</scope>
    <source>
        <strain evidence="6">IMAU30003</strain>
        <strain evidence="5">IMAU50013</strain>
    </source>
</reference>
<name>A0A0D5MJ50_LACHE</name>
<evidence type="ECO:0000313" key="8">
    <source>
        <dbReference type="Proteomes" id="UP000234562"/>
    </source>
</evidence>
<dbReference type="KEGG" id="lhd:HUO_07120"/>
<dbReference type="EMBL" id="WCHB01000067">
    <property type="protein sequence ID" value="NRO35454.1"/>
    <property type="molecule type" value="Genomic_DNA"/>
</dbReference>
<evidence type="ECO:0000313" key="7">
    <source>
        <dbReference type="Proteomes" id="UP000063930"/>
    </source>
</evidence>
<dbReference type="OMA" id="MIMDAGF"/>
<evidence type="ECO:0000313" key="4">
    <source>
        <dbReference type="EMBL" id="AYE61771.1"/>
    </source>
</evidence>